<name>A0AAN7UWL4_9PEZI</name>
<dbReference type="Proteomes" id="UP001305414">
    <property type="component" value="Unassembled WGS sequence"/>
</dbReference>
<reference evidence="3 4" key="1">
    <citation type="submission" date="2023-10" db="EMBL/GenBank/DDBJ databases">
        <title>Draft genome sequence of Xylaria bambusicola isolate GMP-LS, the root and basal stem rot pathogen of sugarcane in Indonesia.</title>
        <authorList>
            <person name="Selvaraj P."/>
            <person name="Muralishankar V."/>
            <person name="Muruganantham S."/>
            <person name="Sp S."/>
            <person name="Haryani S."/>
            <person name="Lau K.J.X."/>
            <person name="Naqvi N.I."/>
        </authorList>
    </citation>
    <scope>NUCLEOTIDE SEQUENCE [LARGE SCALE GENOMIC DNA]</scope>
    <source>
        <strain evidence="3">GMP-LS</strain>
    </source>
</reference>
<proteinExistence type="predicted"/>
<dbReference type="InterPro" id="IPR025676">
    <property type="entry name" value="Clr5_dom"/>
</dbReference>
<gene>
    <name evidence="3" type="ORF">RRF57_010426</name>
</gene>
<evidence type="ECO:0000313" key="4">
    <source>
        <dbReference type="Proteomes" id="UP001305414"/>
    </source>
</evidence>
<feature type="domain" description="Clr5" evidence="2">
    <location>
        <begin position="84"/>
        <end position="118"/>
    </location>
</feature>
<dbReference type="AlphaFoldDB" id="A0AAN7UWL4"/>
<accession>A0AAN7UWL4</accession>
<feature type="compositionally biased region" description="Polar residues" evidence="1">
    <location>
        <begin position="63"/>
        <end position="80"/>
    </location>
</feature>
<feature type="region of interest" description="Disordered" evidence="1">
    <location>
        <begin position="60"/>
        <end position="85"/>
    </location>
</feature>
<comment type="caution">
    <text evidence="3">The sequence shown here is derived from an EMBL/GenBank/DDBJ whole genome shotgun (WGS) entry which is preliminary data.</text>
</comment>
<evidence type="ECO:0000313" key="3">
    <source>
        <dbReference type="EMBL" id="KAK5634713.1"/>
    </source>
</evidence>
<evidence type="ECO:0000256" key="1">
    <source>
        <dbReference type="SAM" id="MobiDB-lite"/>
    </source>
</evidence>
<evidence type="ECO:0000259" key="2">
    <source>
        <dbReference type="Pfam" id="PF14420"/>
    </source>
</evidence>
<dbReference type="Pfam" id="PF14420">
    <property type="entry name" value="Clr5"/>
    <property type="match status" value="1"/>
</dbReference>
<sequence length="119" mass="13225">MDPYSGDNHDLSQLINSGVEWASSSGNPVPNIVDPASRPMHDQFDTGLQVPTTLVALDHGCHSTASNNPLQPDIEPQTSRRISRQEWESHRKVIQSHYHSKTLKELRILMAATVGFVAR</sequence>
<dbReference type="EMBL" id="JAWHQM010000044">
    <property type="protein sequence ID" value="KAK5634713.1"/>
    <property type="molecule type" value="Genomic_DNA"/>
</dbReference>
<organism evidence="3 4">
    <name type="scientific">Xylaria bambusicola</name>
    <dbReference type="NCBI Taxonomy" id="326684"/>
    <lineage>
        <taxon>Eukaryota</taxon>
        <taxon>Fungi</taxon>
        <taxon>Dikarya</taxon>
        <taxon>Ascomycota</taxon>
        <taxon>Pezizomycotina</taxon>
        <taxon>Sordariomycetes</taxon>
        <taxon>Xylariomycetidae</taxon>
        <taxon>Xylariales</taxon>
        <taxon>Xylariaceae</taxon>
        <taxon>Xylaria</taxon>
    </lineage>
</organism>
<protein>
    <recommendedName>
        <fullName evidence="2">Clr5 domain-containing protein</fullName>
    </recommendedName>
</protein>
<keyword evidence="4" id="KW-1185">Reference proteome</keyword>